<protein>
    <submittedName>
        <fullName evidence="1">Uncharacterized protein</fullName>
    </submittedName>
</protein>
<proteinExistence type="predicted"/>
<evidence type="ECO:0000313" key="2">
    <source>
        <dbReference type="Proteomes" id="UP000036790"/>
    </source>
</evidence>
<gene>
    <name evidence="1" type="ORF">ADT25_22220</name>
</gene>
<sequence length="125" mass="13188">MPGGVVGLCGSALATLHALNDCMLGRIVGFCSGMFGLRHAFGDRRPGRAVGLRHRAFGPINSLGDRVYAVLVFLRNSVRRKPSGGVGVDDVIDGVGRSSLEARIKDMMHHDLGCSVGASFHETLG</sequence>
<reference evidence="1 2" key="1">
    <citation type="submission" date="2015-07" db="EMBL/GenBank/DDBJ databases">
        <authorList>
            <consortium name="Consortium for Microbial Forensics and Genomics (microFORGE)"/>
            <person name="Knight B.M."/>
            <person name="Roberts D.P."/>
            <person name="Lin D."/>
            <person name="Hari K."/>
            <person name="Fletcher J."/>
            <person name="Melcher U."/>
            <person name="Blagden T."/>
            <person name="Winegar R.A."/>
        </authorList>
    </citation>
    <scope>NUCLEOTIDE SEQUENCE [LARGE SCALE GENOMIC DNA]</scope>
    <source>
        <strain evidence="1 2">X11-5A</strain>
    </source>
</reference>
<organism evidence="1 2">
    <name type="scientific">Xanthomonas oryzae</name>
    <dbReference type="NCBI Taxonomy" id="347"/>
    <lineage>
        <taxon>Bacteria</taxon>
        <taxon>Pseudomonadati</taxon>
        <taxon>Pseudomonadota</taxon>
        <taxon>Gammaproteobacteria</taxon>
        <taxon>Lysobacterales</taxon>
        <taxon>Lysobacteraceae</taxon>
        <taxon>Xanthomonas</taxon>
    </lineage>
</organism>
<reference evidence="1 2" key="2">
    <citation type="submission" date="2015-09" db="EMBL/GenBank/DDBJ databases">
        <title>Draft genome sequence of Xanthomonas oryzae pv. USA str. X11-5A.</title>
        <authorList>
            <person name="Knight B.M."/>
            <person name="Roberts D.P."/>
            <person name="Lin D."/>
            <person name="Hari K."/>
            <person name="Fletcher J."/>
            <person name="Melcher U."/>
            <person name="Blagden T."/>
            <person name="Winegar R.A."/>
        </authorList>
    </citation>
    <scope>NUCLEOTIDE SEQUENCE [LARGE SCALE GENOMIC DNA]</scope>
    <source>
        <strain evidence="1 2">X11-5A</strain>
    </source>
</reference>
<dbReference type="Proteomes" id="UP000036790">
    <property type="component" value="Unassembled WGS sequence"/>
</dbReference>
<comment type="caution">
    <text evidence="1">The sequence shown here is derived from an EMBL/GenBank/DDBJ whole genome shotgun (WGS) entry which is preliminary data.</text>
</comment>
<dbReference type="AlphaFoldDB" id="A0AAP0ZHM5"/>
<evidence type="ECO:0000313" key="1">
    <source>
        <dbReference type="EMBL" id="KOR39416.1"/>
    </source>
</evidence>
<name>A0AAP0ZHM5_9XANT</name>
<accession>A0AAP0ZHM5</accession>
<dbReference type="EMBL" id="LHUJ01000356">
    <property type="protein sequence ID" value="KOR39416.1"/>
    <property type="molecule type" value="Genomic_DNA"/>
</dbReference>